<dbReference type="PRINTS" id="PR00338">
    <property type="entry name" value="NUSGTNSCPFCT"/>
</dbReference>
<keyword evidence="3" id="KW-0805">Transcription regulation</keyword>
<dbReference type="InterPro" id="IPR001062">
    <property type="entry name" value="Transcrpt_antiterm_NusG"/>
</dbReference>
<dbReference type="InterPro" id="IPR036735">
    <property type="entry name" value="NGN_dom_sf"/>
</dbReference>
<evidence type="ECO:0000256" key="1">
    <source>
        <dbReference type="ARBA" id="ARBA00022472"/>
    </source>
</evidence>
<evidence type="ECO:0000256" key="3">
    <source>
        <dbReference type="ARBA" id="ARBA00023015"/>
    </source>
</evidence>
<dbReference type="InterPro" id="IPR006645">
    <property type="entry name" value="NGN-like_dom"/>
</dbReference>
<evidence type="ECO:0000256" key="2">
    <source>
        <dbReference type="ARBA" id="ARBA00022814"/>
    </source>
</evidence>
<dbReference type="AlphaFoldDB" id="A0A382B6G1"/>
<sequence length="176" mass="19726">MAARWYIVHVYSGFESKVATSIQEQADLHSLDDDIQEIMVPTEEVVQIRRGQKINAERKFFPGYVLVKMELSNEAYHLIKDTPKVTGFLGTAGNPSPISEAEAQRVMHQVQEGIERPKPSITFEVGEQVRVSDGPFASFNGMVEEVDEERARLKVSVSIFGRATPVELEYGQVEKG</sequence>
<evidence type="ECO:0000259" key="6">
    <source>
        <dbReference type="SMART" id="SM00739"/>
    </source>
</evidence>
<keyword evidence="4" id="KW-0804">Transcription</keyword>
<name>A0A382B6G1_9ZZZZ</name>
<dbReference type="CDD" id="cd09891">
    <property type="entry name" value="NGN_Bact_1"/>
    <property type="match status" value="1"/>
</dbReference>
<keyword evidence="1" id="KW-0806">Transcription termination</keyword>
<dbReference type="Pfam" id="PF02357">
    <property type="entry name" value="NusG"/>
    <property type="match status" value="1"/>
</dbReference>
<accession>A0A382B6G1</accession>
<dbReference type="InterPro" id="IPR014722">
    <property type="entry name" value="Rib_uL2_dom2"/>
</dbReference>
<evidence type="ECO:0000259" key="5">
    <source>
        <dbReference type="SMART" id="SM00738"/>
    </source>
</evidence>
<feature type="domain" description="KOW" evidence="6">
    <location>
        <begin position="122"/>
        <end position="149"/>
    </location>
</feature>
<organism evidence="7">
    <name type="scientific">marine metagenome</name>
    <dbReference type="NCBI Taxonomy" id="408172"/>
    <lineage>
        <taxon>unclassified sequences</taxon>
        <taxon>metagenomes</taxon>
        <taxon>ecological metagenomes</taxon>
    </lineage>
</organism>
<dbReference type="SUPFAM" id="SSF82679">
    <property type="entry name" value="N-utilization substance G protein NusG, N-terminal domain"/>
    <property type="match status" value="1"/>
</dbReference>
<dbReference type="InterPro" id="IPR047050">
    <property type="entry name" value="NGN"/>
</dbReference>
<evidence type="ECO:0000313" key="7">
    <source>
        <dbReference type="EMBL" id="SVB09204.1"/>
    </source>
</evidence>
<keyword evidence="2" id="KW-0889">Transcription antitermination</keyword>
<dbReference type="CDD" id="cd06091">
    <property type="entry name" value="KOW_NusG"/>
    <property type="match status" value="1"/>
</dbReference>
<dbReference type="FunFam" id="2.30.30.30:FF:000002">
    <property type="entry name" value="Transcription termination/antitermination factor NusG"/>
    <property type="match status" value="1"/>
</dbReference>
<dbReference type="GO" id="GO:0005829">
    <property type="term" value="C:cytosol"/>
    <property type="evidence" value="ECO:0007669"/>
    <property type="project" value="UniProtKB-ARBA"/>
</dbReference>
<dbReference type="GO" id="GO:0006354">
    <property type="term" value="P:DNA-templated transcription elongation"/>
    <property type="evidence" value="ECO:0007669"/>
    <property type="project" value="InterPro"/>
</dbReference>
<dbReference type="SUPFAM" id="SSF50104">
    <property type="entry name" value="Translation proteins SH3-like domain"/>
    <property type="match status" value="1"/>
</dbReference>
<dbReference type="Gene3D" id="3.30.70.940">
    <property type="entry name" value="NusG, N-terminal domain"/>
    <property type="match status" value="1"/>
</dbReference>
<dbReference type="InterPro" id="IPR005824">
    <property type="entry name" value="KOW"/>
</dbReference>
<dbReference type="PANTHER" id="PTHR30265:SF2">
    <property type="entry name" value="TRANSCRIPTION TERMINATION_ANTITERMINATION PROTEIN NUSG"/>
    <property type="match status" value="1"/>
</dbReference>
<reference evidence="7" key="1">
    <citation type="submission" date="2018-05" db="EMBL/GenBank/DDBJ databases">
        <authorList>
            <person name="Lanie J.A."/>
            <person name="Ng W.-L."/>
            <person name="Kazmierczak K.M."/>
            <person name="Andrzejewski T.M."/>
            <person name="Davidsen T.M."/>
            <person name="Wayne K.J."/>
            <person name="Tettelin H."/>
            <person name="Glass J.I."/>
            <person name="Rusch D."/>
            <person name="Podicherti R."/>
            <person name="Tsui H.-C.T."/>
            <person name="Winkler M.E."/>
        </authorList>
    </citation>
    <scope>NUCLEOTIDE SEQUENCE</scope>
</reference>
<dbReference type="SMART" id="SM00738">
    <property type="entry name" value="NGN"/>
    <property type="match status" value="1"/>
</dbReference>
<dbReference type="EMBL" id="UINC01028357">
    <property type="protein sequence ID" value="SVB09204.1"/>
    <property type="molecule type" value="Genomic_DNA"/>
</dbReference>
<dbReference type="NCBIfam" id="TIGR00922">
    <property type="entry name" value="nusG"/>
    <property type="match status" value="1"/>
</dbReference>
<dbReference type="InterPro" id="IPR008991">
    <property type="entry name" value="Translation_prot_SH3-like_sf"/>
</dbReference>
<dbReference type="GO" id="GO:0031564">
    <property type="term" value="P:transcription antitermination"/>
    <property type="evidence" value="ECO:0007669"/>
    <property type="project" value="UniProtKB-KW"/>
</dbReference>
<dbReference type="SMART" id="SM00739">
    <property type="entry name" value="KOW"/>
    <property type="match status" value="1"/>
</dbReference>
<dbReference type="HAMAP" id="MF_00948">
    <property type="entry name" value="NusG"/>
    <property type="match status" value="1"/>
</dbReference>
<dbReference type="GO" id="GO:0006353">
    <property type="term" value="P:DNA-templated transcription termination"/>
    <property type="evidence" value="ECO:0007669"/>
    <property type="project" value="UniProtKB-KW"/>
</dbReference>
<dbReference type="Gene3D" id="2.30.30.30">
    <property type="match status" value="1"/>
</dbReference>
<evidence type="ECO:0000256" key="4">
    <source>
        <dbReference type="ARBA" id="ARBA00023163"/>
    </source>
</evidence>
<feature type="domain" description="NusG-like N-terminal" evidence="5">
    <location>
        <begin position="2"/>
        <end position="110"/>
    </location>
</feature>
<proteinExistence type="inferred from homology"/>
<protein>
    <recommendedName>
        <fullName evidence="8">NusG-like N-terminal domain-containing protein</fullName>
    </recommendedName>
</protein>
<dbReference type="GO" id="GO:0032784">
    <property type="term" value="P:regulation of DNA-templated transcription elongation"/>
    <property type="evidence" value="ECO:0007669"/>
    <property type="project" value="InterPro"/>
</dbReference>
<gene>
    <name evidence="7" type="ORF">METZ01_LOCUS162058</name>
</gene>
<dbReference type="PROSITE" id="PS01014">
    <property type="entry name" value="NUSG"/>
    <property type="match status" value="1"/>
</dbReference>
<evidence type="ECO:0008006" key="8">
    <source>
        <dbReference type="Google" id="ProtNLM"/>
    </source>
</evidence>
<dbReference type="InterPro" id="IPR015869">
    <property type="entry name" value="Transcrpt_antiterm_NusG_bac_CS"/>
</dbReference>
<dbReference type="InterPro" id="IPR043425">
    <property type="entry name" value="NusG-like"/>
</dbReference>
<dbReference type="PANTHER" id="PTHR30265">
    <property type="entry name" value="RHO-INTERACTING TRANSCRIPTION TERMINATION FACTOR NUSG"/>
    <property type="match status" value="1"/>
</dbReference>
<dbReference type="Pfam" id="PF00467">
    <property type="entry name" value="KOW"/>
    <property type="match status" value="1"/>
</dbReference>